<dbReference type="AlphaFoldDB" id="A0A2J6TG52"/>
<dbReference type="Proteomes" id="UP000235371">
    <property type="component" value="Unassembled WGS sequence"/>
</dbReference>
<sequence length="366" mass="41708">MSIPTTHDVEGQMVVQHNRARRPRCFSDCRQSHASALSEVALLLRSENCASLSDRAGQCCFLCLQGRKIGQYTVQVPCTRPRRRTRGHKLSTEVSKDGSQHLVKVLGGEIYKELSPREKACESDAAIYQRLEEACFQDQGKWKRWLPFYGITNVREVNFQFVGVVERDGRFPIHMTSVDIDKVREEQDRIIALGPGRIDYELDEVCLGEYWHSTRCQNMMDFLSEPCMQVQIEAARQRKKKLTMIHLLRDCARDPYNANGLNTLEGMAQESCILDIEGPNRTAVPECHHQYNGTDEVRGLEFVLGWQLDRMACILPFNIAWTWLGLAVIWLCVAAWAGPTRDWATAMAFGQLLAASVSLLFLYTMD</sequence>
<keyword evidence="3" id="KW-1185">Reference proteome</keyword>
<dbReference type="InParanoid" id="A0A2J6TG52"/>
<feature type="transmembrane region" description="Helical" evidence="1">
    <location>
        <begin position="343"/>
        <end position="363"/>
    </location>
</feature>
<feature type="transmembrane region" description="Helical" evidence="1">
    <location>
        <begin position="314"/>
        <end position="337"/>
    </location>
</feature>
<accession>A0A2J6TG52</accession>
<dbReference type="GeneID" id="36587970"/>
<dbReference type="OrthoDB" id="3557612at2759"/>
<evidence type="ECO:0000313" key="3">
    <source>
        <dbReference type="Proteomes" id="UP000235371"/>
    </source>
</evidence>
<reference evidence="2 3" key="1">
    <citation type="submission" date="2016-04" db="EMBL/GenBank/DDBJ databases">
        <title>A degradative enzymes factory behind the ericoid mycorrhizal symbiosis.</title>
        <authorList>
            <consortium name="DOE Joint Genome Institute"/>
            <person name="Martino E."/>
            <person name="Morin E."/>
            <person name="Grelet G."/>
            <person name="Kuo A."/>
            <person name="Kohler A."/>
            <person name="Daghino S."/>
            <person name="Barry K."/>
            <person name="Choi C."/>
            <person name="Cichocki N."/>
            <person name="Clum A."/>
            <person name="Copeland A."/>
            <person name="Hainaut M."/>
            <person name="Haridas S."/>
            <person name="Labutti K."/>
            <person name="Lindquist E."/>
            <person name="Lipzen A."/>
            <person name="Khouja H.-R."/>
            <person name="Murat C."/>
            <person name="Ohm R."/>
            <person name="Olson A."/>
            <person name="Spatafora J."/>
            <person name="Veneault-Fourrey C."/>
            <person name="Henrissat B."/>
            <person name="Grigoriev I."/>
            <person name="Martin F."/>
            <person name="Perotto S."/>
        </authorList>
    </citation>
    <scope>NUCLEOTIDE SEQUENCE [LARGE SCALE GENOMIC DNA]</scope>
    <source>
        <strain evidence="2 3">E</strain>
    </source>
</reference>
<keyword evidence="1" id="KW-0472">Membrane</keyword>
<organism evidence="2 3">
    <name type="scientific">Hyaloscypha bicolor E</name>
    <dbReference type="NCBI Taxonomy" id="1095630"/>
    <lineage>
        <taxon>Eukaryota</taxon>
        <taxon>Fungi</taxon>
        <taxon>Dikarya</taxon>
        <taxon>Ascomycota</taxon>
        <taxon>Pezizomycotina</taxon>
        <taxon>Leotiomycetes</taxon>
        <taxon>Helotiales</taxon>
        <taxon>Hyaloscyphaceae</taxon>
        <taxon>Hyaloscypha</taxon>
        <taxon>Hyaloscypha bicolor</taxon>
    </lineage>
</organism>
<protein>
    <submittedName>
        <fullName evidence="2">Uncharacterized protein</fullName>
    </submittedName>
</protein>
<name>A0A2J6TG52_9HELO</name>
<evidence type="ECO:0000256" key="1">
    <source>
        <dbReference type="SAM" id="Phobius"/>
    </source>
</evidence>
<keyword evidence="1" id="KW-0812">Transmembrane</keyword>
<dbReference type="RefSeq" id="XP_024738852.1">
    <property type="nucleotide sequence ID" value="XM_024879893.1"/>
</dbReference>
<dbReference type="EMBL" id="KZ613785">
    <property type="protein sequence ID" value="PMD61948.1"/>
    <property type="molecule type" value="Genomic_DNA"/>
</dbReference>
<gene>
    <name evidence="2" type="ORF">K444DRAFT_611166</name>
</gene>
<keyword evidence="1" id="KW-1133">Transmembrane helix</keyword>
<proteinExistence type="predicted"/>
<evidence type="ECO:0000313" key="2">
    <source>
        <dbReference type="EMBL" id="PMD61948.1"/>
    </source>
</evidence>